<dbReference type="EMBL" id="AF396436">
    <property type="protein sequence ID" value="AAK77573.1"/>
    <property type="molecule type" value="Genomic_DNA"/>
</dbReference>
<sequence length="101" mass="12284">MLFKRRKDILKCKYKKIYIFKNKIKNIILKSIFFNRNIKNINRAYAYMILNNSKILYKKYHKICKFSGYRKNVNKFTGIGRHELNRKATLGQLQNISMNSW</sequence>
<reference evidence="1" key="1">
    <citation type="journal article" date="2003" name="Nucleic Acids Res.">
        <title>Complete sequence of the mitochondrial genome of Tetrahymena thermophila and comparative methods for identifying highly divergent genes.</title>
        <authorList>
            <person name="Brunk C.F."/>
            <person name="Lee L.C."/>
            <person name="Tran A.B."/>
            <person name="Li J."/>
        </authorList>
    </citation>
    <scope>NUCLEOTIDE SEQUENCE</scope>
    <source>
        <strain evidence="1">SB210</strain>
    </source>
</reference>
<keyword evidence="1" id="KW-0687">Ribonucleoprotein</keyword>
<name>Q951B0_TETTH</name>
<proteinExistence type="evidence at protein level"/>
<geneLocation type="mitochondrion" evidence="1"/>
<dbReference type="GO" id="GO:0005840">
    <property type="term" value="C:ribosome"/>
    <property type="evidence" value="ECO:0007669"/>
    <property type="project" value="UniProtKB-KW"/>
</dbReference>
<dbReference type="SUPFAM" id="SSF57716">
    <property type="entry name" value="Glucocorticoid receptor-like (DNA-binding domain)"/>
    <property type="match status" value="1"/>
</dbReference>
<dbReference type="AlphaFoldDB" id="Q951B0"/>
<keyword evidence="1" id="KW-0689">Ribosomal protein</keyword>
<dbReference type="PDB" id="6Z1P">
    <property type="method" value="EM"/>
    <property type="resolution" value="3.70 A"/>
    <property type="chains" value="Bn=1-101"/>
</dbReference>
<reference evidence="2" key="2">
    <citation type="journal article" date="2020" name="Elife">
        <title>Ciliate mitoribosome illuminates evolutionary steps of mitochondrial translation.</title>
        <authorList>
            <person name="Tobiasson V."/>
            <person name="Amunts A."/>
        </authorList>
    </citation>
    <scope>STRUCTURE BY ELECTRON MICROSCOPY (3.70 ANGSTROMS)</scope>
</reference>
<dbReference type="RefSeq" id="NP_149376.1">
    <property type="nucleotide sequence ID" value="NC_003029.1"/>
</dbReference>
<keyword evidence="2" id="KW-0002">3D-structure</keyword>
<gene>
    <name evidence="1" type="primary">rps14</name>
</gene>
<dbReference type="KEGG" id="tet:TepyoMp13"/>
<protein>
    <submittedName>
        <fullName evidence="1">Ribosomal protein S14</fullName>
    </submittedName>
</protein>
<keyword evidence="1" id="KW-0496">Mitochondrion</keyword>
<evidence type="ECO:0007829" key="2">
    <source>
        <dbReference type="PDB" id="6Z1P"/>
    </source>
</evidence>
<evidence type="ECO:0000313" key="1">
    <source>
        <dbReference type="EMBL" id="AAK77573.1"/>
    </source>
</evidence>
<organism evidence="1">
    <name type="scientific">Tetrahymena thermophila</name>
    <dbReference type="NCBI Taxonomy" id="5911"/>
    <lineage>
        <taxon>Eukaryota</taxon>
        <taxon>Sar</taxon>
        <taxon>Alveolata</taxon>
        <taxon>Ciliophora</taxon>
        <taxon>Intramacronucleata</taxon>
        <taxon>Oligohymenophorea</taxon>
        <taxon>Hymenostomatida</taxon>
        <taxon>Tetrahymenina</taxon>
        <taxon>Tetrahymenidae</taxon>
        <taxon>Tetrahymena</taxon>
    </lineage>
</organism>
<accession>Q951B0</accession>
<dbReference type="GeneID" id="25026397"/>
<dbReference type="EMDB" id="EMD-11032"/>